<organism evidence="5 6">
    <name type="scientific">Cyclocybe aegerita</name>
    <name type="common">Black poplar mushroom</name>
    <name type="synonym">Agrocybe aegerita</name>
    <dbReference type="NCBI Taxonomy" id="1973307"/>
    <lineage>
        <taxon>Eukaryota</taxon>
        <taxon>Fungi</taxon>
        <taxon>Dikarya</taxon>
        <taxon>Basidiomycota</taxon>
        <taxon>Agaricomycotina</taxon>
        <taxon>Agaricomycetes</taxon>
        <taxon>Agaricomycetidae</taxon>
        <taxon>Agaricales</taxon>
        <taxon>Agaricineae</taxon>
        <taxon>Bolbitiaceae</taxon>
        <taxon>Cyclocybe</taxon>
    </lineage>
</organism>
<dbReference type="Pfam" id="PF00018">
    <property type="entry name" value="SH3_1"/>
    <property type="match status" value="1"/>
</dbReference>
<feature type="region of interest" description="Disordered" evidence="3">
    <location>
        <begin position="129"/>
        <end position="224"/>
    </location>
</feature>
<evidence type="ECO:0000256" key="2">
    <source>
        <dbReference type="PROSITE-ProRule" id="PRU00192"/>
    </source>
</evidence>
<dbReference type="PRINTS" id="PR00452">
    <property type="entry name" value="SH3DOMAIN"/>
</dbReference>
<evidence type="ECO:0000256" key="1">
    <source>
        <dbReference type="ARBA" id="ARBA00022443"/>
    </source>
</evidence>
<dbReference type="EMBL" id="CACVBS010000057">
    <property type="protein sequence ID" value="CAA7266891.1"/>
    <property type="molecule type" value="Genomic_DNA"/>
</dbReference>
<feature type="region of interest" description="Disordered" evidence="3">
    <location>
        <begin position="49"/>
        <end position="71"/>
    </location>
</feature>
<dbReference type="PANTHER" id="PTHR45929:SF7">
    <property type="entry name" value="LAS SEVENTEEN-BINDING PROTEIN 1"/>
    <property type="match status" value="1"/>
</dbReference>
<dbReference type="PROSITE" id="PS50002">
    <property type="entry name" value="SH3"/>
    <property type="match status" value="1"/>
</dbReference>
<dbReference type="InterPro" id="IPR001452">
    <property type="entry name" value="SH3_domain"/>
</dbReference>
<reference evidence="5 6" key="1">
    <citation type="submission" date="2020-01" db="EMBL/GenBank/DDBJ databases">
        <authorList>
            <person name="Gupta K D."/>
        </authorList>
    </citation>
    <scope>NUCLEOTIDE SEQUENCE [LARGE SCALE GENOMIC DNA]</scope>
</reference>
<protein>
    <recommendedName>
        <fullName evidence="4">SH3 domain-containing protein</fullName>
    </recommendedName>
</protein>
<sequence length="251" mass="26505">MYDQDNQALAHVVAQTKGNIALLVSLQKLSQYDADVFLAKLPPAADQNASLQSALTRPVPPPPLPPHPRGSTPPIKFKAKALWSWNESGKEPNDLTFTSGSVIEVIEDTNNDWWKGRYNGREGLFPSSYVEKLPPDGPAFRDNGFKQGPPPMHFPNAPPYGAPPPQRYPPPQQNYYGPPPPQGPPPGAQYPPYSGPPPPAPAQPAVANAEPPKKEGFLSGGLGNTLAHSAVGGAGFGAGSALAGGLVNSIF</sequence>
<comment type="caution">
    <text evidence="5">The sequence shown here is derived from an EMBL/GenBank/DDBJ whole genome shotgun (WGS) entry which is preliminary data.</text>
</comment>
<dbReference type="PRINTS" id="PR01887">
    <property type="entry name" value="SPECTRNALPHA"/>
</dbReference>
<feature type="domain" description="SH3" evidence="4">
    <location>
        <begin position="74"/>
        <end position="135"/>
    </location>
</feature>
<evidence type="ECO:0000313" key="6">
    <source>
        <dbReference type="Proteomes" id="UP000467700"/>
    </source>
</evidence>
<dbReference type="AlphaFoldDB" id="A0A8S0XWC5"/>
<dbReference type="CDD" id="cd00174">
    <property type="entry name" value="SH3"/>
    <property type="match status" value="1"/>
</dbReference>
<dbReference type="SUPFAM" id="SSF50044">
    <property type="entry name" value="SH3-domain"/>
    <property type="match status" value="1"/>
</dbReference>
<dbReference type="Gene3D" id="2.30.30.40">
    <property type="entry name" value="SH3 Domains"/>
    <property type="match status" value="1"/>
</dbReference>
<dbReference type="PANTHER" id="PTHR45929">
    <property type="entry name" value="JAK PATHWAY SIGNAL TRANSDUCTION ADAPTOR MOLECULE"/>
    <property type="match status" value="1"/>
</dbReference>
<dbReference type="OrthoDB" id="5983572at2759"/>
<evidence type="ECO:0000259" key="4">
    <source>
        <dbReference type="PROSITE" id="PS50002"/>
    </source>
</evidence>
<feature type="compositionally biased region" description="Pro residues" evidence="3">
    <location>
        <begin position="148"/>
        <end position="202"/>
    </location>
</feature>
<keyword evidence="1 2" id="KW-0728">SH3 domain</keyword>
<accession>A0A8S0XWC5</accession>
<keyword evidence="6" id="KW-1185">Reference proteome</keyword>
<gene>
    <name evidence="5" type="ORF">AAE3_LOCUS9059</name>
</gene>
<feature type="compositionally biased region" description="Pro residues" evidence="3">
    <location>
        <begin position="58"/>
        <end position="68"/>
    </location>
</feature>
<evidence type="ECO:0000313" key="5">
    <source>
        <dbReference type="EMBL" id="CAA7266891.1"/>
    </source>
</evidence>
<evidence type="ECO:0000256" key="3">
    <source>
        <dbReference type="SAM" id="MobiDB-lite"/>
    </source>
</evidence>
<dbReference type="InterPro" id="IPR036028">
    <property type="entry name" value="SH3-like_dom_sf"/>
</dbReference>
<proteinExistence type="predicted"/>
<dbReference type="Proteomes" id="UP000467700">
    <property type="component" value="Unassembled WGS sequence"/>
</dbReference>
<name>A0A8S0XWC5_CYCAE</name>
<dbReference type="InterPro" id="IPR050670">
    <property type="entry name" value="STAM"/>
</dbReference>
<dbReference type="SMART" id="SM00326">
    <property type="entry name" value="SH3"/>
    <property type="match status" value="1"/>
</dbReference>